<sequence length="321" mass="36780">MTINIIDPHLHLFNRSLGDYHWLNSENPPFWPDKSLLQRDFTIKDLAIDNLTSSLTQDKIKLAGFVHIEAGFDNTKPWRELEYLDNLAMESGSCKKSRTVASINLLTTPLDFNQTLDKLQQHASMIGVRHILDEQAYSTLANHNTQRNFARLNEVTGLVFELQLSLADESAKDVMPLLRQTIANNSQLSFIINHAGFPPTEINSDAWRLWQKHITTLAKYANVFIKCSGWEMTDRQYKMSWFSAVSNFCIGAFSIERVMLASNFPLCLLGNKLANKVGKKLGNKSYQDYWRDILESTLIKQCSKKEKNALLYDNALKIYQL</sequence>
<gene>
    <name evidence="3" type="ORF">MTCD1_00393</name>
</gene>
<dbReference type="InterPro" id="IPR052350">
    <property type="entry name" value="Metallo-dep_Lactonases"/>
</dbReference>
<evidence type="ECO:0000256" key="1">
    <source>
        <dbReference type="ARBA" id="ARBA00038310"/>
    </source>
</evidence>
<name>A0ABQ0MT52_9GAMM</name>
<dbReference type="Pfam" id="PF04909">
    <property type="entry name" value="Amidohydro_2"/>
    <property type="match status" value="1"/>
</dbReference>
<feature type="domain" description="Amidohydrolase-related" evidence="2">
    <location>
        <begin position="6"/>
        <end position="321"/>
    </location>
</feature>
<keyword evidence="4" id="KW-1185">Reference proteome</keyword>
<dbReference type="Gene3D" id="3.20.20.140">
    <property type="entry name" value="Metal-dependent hydrolases"/>
    <property type="match status" value="1"/>
</dbReference>
<evidence type="ECO:0000313" key="3">
    <source>
        <dbReference type="EMBL" id="GAW94796.1"/>
    </source>
</evidence>
<organism evidence="3 4">
    <name type="scientific">Colwellia marinimaniae</name>
    <dbReference type="NCBI Taxonomy" id="1513592"/>
    <lineage>
        <taxon>Bacteria</taxon>
        <taxon>Pseudomonadati</taxon>
        <taxon>Pseudomonadota</taxon>
        <taxon>Gammaproteobacteria</taxon>
        <taxon>Alteromonadales</taxon>
        <taxon>Colwelliaceae</taxon>
        <taxon>Colwellia</taxon>
    </lineage>
</organism>
<dbReference type="PANTHER" id="PTHR43569">
    <property type="entry name" value="AMIDOHYDROLASE"/>
    <property type="match status" value="1"/>
</dbReference>
<dbReference type="Proteomes" id="UP000197068">
    <property type="component" value="Unassembled WGS sequence"/>
</dbReference>
<evidence type="ECO:0000313" key="4">
    <source>
        <dbReference type="Proteomes" id="UP000197068"/>
    </source>
</evidence>
<dbReference type="EMBL" id="BDQM01000002">
    <property type="protein sequence ID" value="GAW94796.1"/>
    <property type="molecule type" value="Genomic_DNA"/>
</dbReference>
<dbReference type="SUPFAM" id="SSF51556">
    <property type="entry name" value="Metallo-dependent hydrolases"/>
    <property type="match status" value="1"/>
</dbReference>
<comment type="similarity">
    <text evidence="1">Belongs to the metallo-dependent hydrolases superfamily.</text>
</comment>
<protein>
    <submittedName>
        <fullName evidence="3">Amidohydrolase</fullName>
    </submittedName>
</protein>
<dbReference type="PANTHER" id="PTHR43569:SF2">
    <property type="entry name" value="AMIDOHYDROLASE-RELATED DOMAIN-CONTAINING PROTEIN"/>
    <property type="match status" value="1"/>
</dbReference>
<dbReference type="RefSeq" id="WP_057180027.1">
    <property type="nucleotide sequence ID" value="NZ_BDQM01000002.1"/>
</dbReference>
<reference evidence="3 4" key="1">
    <citation type="submission" date="2017-06" db="EMBL/GenBank/DDBJ databases">
        <title>Whole Genome Sequences of Colwellia marinimaniae MTCD1.</title>
        <authorList>
            <person name="Kusumoto H."/>
            <person name="Inoue M."/>
            <person name="Tanikawa K."/>
            <person name="Maeji H."/>
            <person name="Cameron J.H."/>
            <person name="Bartlett D.H."/>
        </authorList>
    </citation>
    <scope>NUCLEOTIDE SEQUENCE [LARGE SCALE GENOMIC DNA]</scope>
    <source>
        <strain evidence="3 4">MTCD1</strain>
    </source>
</reference>
<proteinExistence type="inferred from homology"/>
<dbReference type="InterPro" id="IPR006680">
    <property type="entry name" value="Amidohydro-rel"/>
</dbReference>
<comment type="caution">
    <text evidence="3">The sequence shown here is derived from an EMBL/GenBank/DDBJ whole genome shotgun (WGS) entry which is preliminary data.</text>
</comment>
<evidence type="ECO:0000259" key="2">
    <source>
        <dbReference type="Pfam" id="PF04909"/>
    </source>
</evidence>
<accession>A0ABQ0MT52</accession>
<dbReference type="InterPro" id="IPR032466">
    <property type="entry name" value="Metal_Hydrolase"/>
</dbReference>